<feature type="binding site" evidence="7">
    <location>
        <position position="177"/>
    </location>
    <ligand>
        <name>phosphoenolpyruvate</name>
        <dbReference type="ChEBI" id="CHEBI:58702"/>
    </ligand>
</feature>
<evidence type="ECO:0000256" key="2">
    <source>
        <dbReference type="ARBA" id="ARBA00009948"/>
    </source>
</evidence>
<evidence type="ECO:0000256" key="3">
    <source>
        <dbReference type="ARBA" id="ARBA00022605"/>
    </source>
</evidence>
<proteinExistence type="inferred from homology"/>
<dbReference type="GO" id="GO:0009423">
    <property type="term" value="P:chorismate biosynthetic process"/>
    <property type="evidence" value="ECO:0007669"/>
    <property type="project" value="UniProtKB-UniRule"/>
</dbReference>
<reference evidence="11 12" key="1">
    <citation type="submission" date="2023-10" db="EMBL/GenBank/DDBJ databases">
        <title>Whole Genome based description of the genera Actinobaculum and Actinotignum reveals a complex phylogenetic relationship within the species included in the genus Actinotignum.</title>
        <authorList>
            <person name="Jensen C.S."/>
            <person name="Dargis R."/>
            <person name="Kemp M."/>
            <person name="Christensen J.J."/>
        </authorList>
    </citation>
    <scope>NUCLEOTIDE SEQUENCE</scope>
    <source>
        <strain evidence="11">SLA_B511</strain>
        <strain evidence="10 12">SLA_B974</strain>
    </source>
</reference>
<evidence type="ECO:0000256" key="4">
    <source>
        <dbReference type="ARBA" id="ARBA00022679"/>
    </source>
</evidence>
<dbReference type="Proteomes" id="UP001275049">
    <property type="component" value="Unassembled WGS sequence"/>
</dbReference>
<evidence type="ECO:0000259" key="9">
    <source>
        <dbReference type="Pfam" id="PF00275"/>
    </source>
</evidence>
<feature type="binding site" evidence="7">
    <location>
        <position position="427"/>
    </location>
    <ligand>
        <name>3-phosphoshikimate</name>
        <dbReference type="ChEBI" id="CHEBI:145989"/>
    </ligand>
</feature>
<name>A0AAW9HZE9_9ACTO</name>
<dbReference type="InterPro" id="IPR006264">
    <property type="entry name" value="EPSP_synthase"/>
</dbReference>
<evidence type="ECO:0000313" key="12">
    <source>
        <dbReference type="Proteomes" id="UP001275049"/>
    </source>
</evidence>
<dbReference type="PANTHER" id="PTHR21090">
    <property type="entry name" value="AROM/DEHYDROQUINATE SYNTHASE"/>
    <property type="match status" value="1"/>
</dbReference>
<dbReference type="EC" id="2.5.1.19" evidence="7"/>
<dbReference type="EMBL" id="JAWNGC010000006">
    <property type="protein sequence ID" value="MDY5155231.1"/>
    <property type="molecule type" value="Genomic_DNA"/>
</dbReference>
<gene>
    <name evidence="7" type="primary">aroA</name>
    <name evidence="11" type="ORF">R6G80_05760</name>
    <name evidence="10" type="ORF">R6G86_04080</name>
</gene>
<feature type="binding site" evidence="7">
    <location>
        <position position="177"/>
    </location>
    <ligand>
        <name>3-phosphoshikimate</name>
        <dbReference type="ChEBI" id="CHEBI:145989"/>
    </ligand>
</feature>
<dbReference type="RefSeq" id="WP_320755141.1">
    <property type="nucleotide sequence ID" value="NZ_CP171105.1"/>
</dbReference>
<feature type="binding site" evidence="7">
    <location>
        <position position="176"/>
    </location>
    <ligand>
        <name>3-phosphoshikimate</name>
        <dbReference type="ChEBI" id="CHEBI:145989"/>
    </ligand>
</feature>
<accession>A0AAW9HZE9</accession>
<evidence type="ECO:0000256" key="6">
    <source>
        <dbReference type="ARBA" id="ARBA00044633"/>
    </source>
</evidence>
<keyword evidence="12" id="KW-1185">Reference proteome</keyword>
<dbReference type="InterPro" id="IPR036968">
    <property type="entry name" value="Enolpyruvate_Tfrase_sf"/>
</dbReference>
<comment type="catalytic activity">
    <reaction evidence="6">
        <text>3-phosphoshikimate + phosphoenolpyruvate = 5-O-(1-carboxyvinyl)-3-phosphoshikimate + phosphate</text>
        <dbReference type="Rhea" id="RHEA:21256"/>
        <dbReference type="ChEBI" id="CHEBI:43474"/>
        <dbReference type="ChEBI" id="CHEBI:57701"/>
        <dbReference type="ChEBI" id="CHEBI:58702"/>
        <dbReference type="ChEBI" id="CHEBI:145989"/>
        <dbReference type="EC" id="2.5.1.19"/>
    </reaction>
    <physiologicalReaction direction="left-to-right" evidence="6">
        <dbReference type="Rhea" id="RHEA:21257"/>
    </physiologicalReaction>
</comment>
<comment type="caution">
    <text evidence="11">The sequence shown here is derived from an EMBL/GenBank/DDBJ whole genome shotgun (WGS) entry which is preliminary data.</text>
</comment>
<feature type="binding site" evidence="7">
    <location>
        <position position="97"/>
    </location>
    <ligand>
        <name>phosphoenolpyruvate</name>
        <dbReference type="ChEBI" id="CHEBI:58702"/>
    </ligand>
</feature>
<feature type="binding site" evidence="7">
    <location>
        <position position="481"/>
    </location>
    <ligand>
        <name>phosphoenolpyruvate</name>
        <dbReference type="ChEBI" id="CHEBI:58702"/>
    </ligand>
</feature>
<evidence type="ECO:0000256" key="1">
    <source>
        <dbReference type="ARBA" id="ARBA00004811"/>
    </source>
</evidence>
<dbReference type="HAMAP" id="MF_00210">
    <property type="entry name" value="EPSP_synth"/>
    <property type="match status" value="1"/>
</dbReference>
<keyword evidence="7" id="KW-0963">Cytoplasm</keyword>
<dbReference type="GO" id="GO:0005737">
    <property type="term" value="C:cytoplasm"/>
    <property type="evidence" value="ECO:0007669"/>
    <property type="project" value="UniProtKB-SubCell"/>
</dbReference>
<feature type="domain" description="Enolpyruvate transferase" evidence="9">
    <location>
        <begin position="10"/>
        <end position="240"/>
    </location>
</feature>
<comment type="function">
    <text evidence="7">Catalyzes the transfer of the enolpyruvyl moiety of phosphoenolpyruvate (PEP) to the 5-hydroxyl of shikimate-3-phosphate (S3P) to produce enolpyruvyl shikimate-3-phosphate and inorganic phosphate.</text>
</comment>
<feature type="compositionally biased region" description="Polar residues" evidence="8">
    <location>
        <begin position="233"/>
        <end position="262"/>
    </location>
</feature>
<dbReference type="EMBL" id="JAWNGA010000005">
    <property type="protein sequence ID" value="MDY5132923.1"/>
    <property type="molecule type" value="Genomic_DNA"/>
</dbReference>
<comment type="subunit">
    <text evidence="7">Monomer.</text>
</comment>
<sequence>MTSLWPSPHHPTPVNGTVFVPGSKSLMARYMIIAAMGDKPSVIHAPLRARDTYLMADALRALGIGVEWSQGSDESHDVLTITPRVMRSASIEAGLAGTVMRFVPPLAALIDGTVHIDGDEAARVRPMGPVVTALRELGVEVEAVTLADGTTVLPVTVYGVGRVEGGELNIDSSASSQFISALLLAAPRFERGLHLRSVGEKIPSTPHLKMTVDVLRRAGITVEEFSRDGKLITNTSKTSEGTQPLTGTDMSPLNDSKGTATAKNVHGGTTVCVGKTQGEEHARCSQQDSRVPSAANPATEEPAVQWRVHHGVPHLGSVVVEPDLSNASPFLAAAMVTGGTVSIPNWPEHTTQPGAQAAPIFESMGATISFEKTGPGVGTLSLTGPEKIRPLDRDLADVGELTPTLAAVCALAEGSSRLRNIGQLRGHETNRLAAITTELNKLGITAYEEGDDIIILDPSQALHAWNSTQSSAQLASYEDHRMATFAAILGLRFENIVVENIETTSKTMPRFADMWKELLGG</sequence>
<dbReference type="PANTHER" id="PTHR21090:SF5">
    <property type="entry name" value="PENTAFUNCTIONAL AROM POLYPEPTIDE"/>
    <property type="match status" value="1"/>
</dbReference>
<dbReference type="AlphaFoldDB" id="A0AAW9HZE9"/>
<dbReference type="SUPFAM" id="SSF55205">
    <property type="entry name" value="EPT/RTPC-like"/>
    <property type="match status" value="1"/>
</dbReference>
<feature type="binding site" evidence="7">
    <location>
        <position position="29"/>
    </location>
    <ligand>
        <name>3-phosphoshikimate</name>
        <dbReference type="ChEBI" id="CHEBI:145989"/>
    </ligand>
</feature>
<organism evidence="11 13">
    <name type="scientific">Actinotignum urinale</name>
    <dbReference type="NCBI Taxonomy" id="190146"/>
    <lineage>
        <taxon>Bacteria</taxon>
        <taxon>Bacillati</taxon>
        <taxon>Actinomycetota</taxon>
        <taxon>Actinomycetes</taxon>
        <taxon>Actinomycetales</taxon>
        <taxon>Actinomycetaceae</taxon>
        <taxon>Actinotignum</taxon>
    </lineage>
</organism>
<dbReference type="PROSITE" id="PS00104">
    <property type="entry name" value="EPSP_SYNTHASE_1"/>
    <property type="match status" value="1"/>
</dbReference>
<dbReference type="GO" id="GO:0009073">
    <property type="term" value="P:aromatic amino acid family biosynthetic process"/>
    <property type="evidence" value="ECO:0007669"/>
    <property type="project" value="UniProtKB-KW"/>
</dbReference>
<feature type="binding site" evidence="7">
    <location>
        <position position="175"/>
    </location>
    <ligand>
        <name>3-phosphoshikimate</name>
        <dbReference type="ChEBI" id="CHEBI:145989"/>
    </ligand>
</feature>
<keyword evidence="3 7" id="KW-0028">Amino-acid biosynthesis</keyword>
<evidence type="ECO:0000313" key="10">
    <source>
        <dbReference type="EMBL" id="MDY5132923.1"/>
    </source>
</evidence>
<feature type="binding site" evidence="7">
    <location>
        <position position="125"/>
    </location>
    <ligand>
        <name>phosphoenolpyruvate</name>
        <dbReference type="ChEBI" id="CHEBI:58702"/>
    </ligand>
</feature>
<comment type="pathway">
    <text evidence="1 7">Metabolic intermediate biosynthesis; chorismate biosynthesis; chorismate from D-erythrose 4-phosphate and phosphoenolpyruvate: step 6/7.</text>
</comment>
<evidence type="ECO:0000256" key="7">
    <source>
        <dbReference type="HAMAP-Rule" id="MF_00210"/>
    </source>
</evidence>
<comment type="similarity">
    <text evidence="2 7">Belongs to the EPSP synthase family.</text>
</comment>
<feature type="binding site" evidence="7">
    <location>
        <position position="423"/>
    </location>
    <ligand>
        <name>3-phosphoshikimate</name>
        <dbReference type="ChEBI" id="CHEBI:145989"/>
    </ligand>
</feature>
<evidence type="ECO:0000256" key="5">
    <source>
        <dbReference type="ARBA" id="ARBA00023141"/>
    </source>
</evidence>
<keyword evidence="4 7" id="KW-0808">Transferase</keyword>
<feature type="binding site" evidence="7">
    <location>
        <position position="24"/>
    </location>
    <ligand>
        <name>3-phosphoshikimate</name>
        <dbReference type="ChEBI" id="CHEBI:145989"/>
    </ligand>
</feature>
<feature type="binding site" evidence="7">
    <location>
        <position position="400"/>
    </location>
    <ligand>
        <name>3-phosphoshikimate</name>
        <dbReference type="ChEBI" id="CHEBI:145989"/>
    </ligand>
</feature>
<feature type="active site" description="Proton acceptor" evidence="7">
    <location>
        <position position="400"/>
    </location>
</feature>
<feature type="binding site" evidence="7">
    <location>
        <position position="25"/>
    </location>
    <ligand>
        <name>3-phosphoshikimate</name>
        <dbReference type="ChEBI" id="CHEBI:145989"/>
    </ligand>
</feature>
<dbReference type="GO" id="GO:0003866">
    <property type="term" value="F:3-phosphoshikimate 1-carboxyvinyltransferase activity"/>
    <property type="evidence" value="ECO:0007669"/>
    <property type="project" value="UniProtKB-UniRule"/>
</dbReference>
<evidence type="ECO:0000256" key="8">
    <source>
        <dbReference type="SAM" id="MobiDB-lite"/>
    </source>
</evidence>
<dbReference type="Pfam" id="PF00275">
    <property type="entry name" value="EPSP_synthase"/>
    <property type="match status" value="2"/>
</dbReference>
<feature type="binding site" evidence="7">
    <location>
        <position position="506"/>
    </location>
    <ligand>
        <name>phosphoenolpyruvate</name>
        <dbReference type="ChEBI" id="CHEBI:58702"/>
    </ligand>
</feature>
<evidence type="ECO:0000313" key="13">
    <source>
        <dbReference type="Proteomes" id="UP001281731"/>
    </source>
</evidence>
<dbReference type="InterPro" id="IPR001986">
    <property type="entry name" value="Enolpyruvate_Tfrase_dom"/>
</dbReference>
<dbReference type="InterPro" id="IPR023193">
    <property type="entry name" value="EPSP_synthase_CS"/>
</dbReference>
<dbReference type="CDD" id="cd01556">
    <property type="entry name" value="EPSP_synthase"/>
    <property type="match status" value="1"/>
</dbReference>
<feature type="region of interest" description="Disordered" evidence="8">
    <location>
        <begin position="233"/>
        <end position="264"/>
    </location>
</feature>
<dbReference type="GO" id="GO:0008652">
    <property type="term" value="P:amino acid biosynthetic process"/>
    <property type="evidence" value="ECO:0007669"/>
    <property type="project" value="UniProtKB-KW"/>
</dbReference>
<evidence type="ECO:0000313" key="11">
    <source>
        <dbReference type="EMBL" id="MDY5155231.1"/>
    </source>
</evidence>
<feature type="binding site" evidence="7">
    <location>
        <position position="204"/>
    </location>
    <ligand>
        <name>3-phosphoshikimate</name>
        <dbReference type="ChEBI" id="CHEBI:145989"/>
    </ligand>
</feature>
<dbReference type="Gene3D" id="3.65.10.10">
    <property type="entry name" value="Enolpyruvate transferase domain"/>
    <property type="match status" value="3"/>
</dbReference>
<protein>
    <recommendedName>
        <fullName evidence="7">3-phosphoshikimate 1-carboxyvinyltransferase</fullName>
        <ecNumber evidence="7">2.5.1.19</ecNumber>
    </recommendedName>
    <alternativeName>
        <fullName evidence="7">5-enolpyruvylshikimate-3-phosphate synthase</fullName>
        <shortName evidence="7">EPSP synthase</shortName>
        <shortName evidence="7">EPSPS</shortName>
    </alternativeName>
</protein>
<dbReference type="PROSITE" id="PS00885">
    <property type="entry name" value="EPSP_SYNTHASE_2"/>
    <property type="match status" value="1"/>
</dbReference>
<dbReference type="InterPro" id="IPR013792">
    <property type="entry name" value="RNA3'P_cycl/enolpyr_Trfase_a/b"/>
</dbReference>
<feature type="binding site" evidence="7">
    <location>
        <position position="24"/>
    </location>
    <ligand>
        <name>phosphoenolpyruvate</name>
        <dbReference type="ChEBI" id="CHEBI:58702"/>
    </ligand>
</feature>
<feature type="binding site" evidence="7">
    <location>
        <position position="431"/>
    </location>
    <ligand>
        <name>phosphoenolpyruvate</name>
        <dbReference type="ChEBI" id="CHEBI:58702"/>
    </ligand>
</feature>
<feature type="domain" description="Enolpyruvate transferase" evidence="9">
    <location>
        <begin position="310"/>
        <end position="514"/>
    </location>
</feature>
<dbReference type="Proteomes" id="UP001281731">
    <property type="component" value="Unassembled WGS sequence"/>
</dbReference>
<comment type="subcellular location">
    <subcellularLocation>
        <location evidence="7">Cytoplasm</location>
    </subcellularLocation>
</comment>
<keyword evidence="5 7" id="KW-0057">Aromatic amino acid biosynthesis</keyword>